<proteinExistence type="predicted"/>
<dbReference type="Gramene" id="OIW10267">
    <property type="protein sequence ID" value="OIW10267"/>
    <property type="gene ID" value="TanjilG_28018"/>
</dbReference>
<evidence type="ECO:0000313" key="3">
    <source>
        <dbReference type="Proteomes" id="UP000188354"/>
    </source>
</evidence>
<sequence>MAEAPNKTSSELLTSAKSAKEKVTDAAGNAVEATKENVHKAAEYVGSATAPPKQEGALDKVTRLAGDVFKK</sequence>
<keyword evidence="3" id="KW-1185">Reference proteome</keyword>
<feature type="compositionally biased region" description="Polar residues" evidence="1">
    <location>
        <begin position="1"/>
        <end position="17"/>
    </location>
</feature>
<feature type="region of interest" description="Disordered" evidence="1">
    <location>
        <begin position="1"/>
        <end position="28"/>
    </location>
</feature>
<reference evidence="2 3" key="1">
    <citation type="journal article" date="2017" name="Plant Biotechnol. J.">
        <title>A comprehensive draft genome sequence for lupin (Lupinus angustifolius), an emerging health food: insights into plant-microbe interactions and legume evolution.</title>
        <authorList>
            <person name="Hane J.K."/>
            <person name="Ming Y."/>
            <person name="Kamphuis L.G."/>
            <person name="Nelson M.N."/>
            <person name="Garg G."/>
            <person name="Atkins C.A."/>
            <person name="Bayer P.E."/>
            <person name="Bravo A."/>
            <person name="Bringans S."/>
            <person name="Cannon S."/>
            <person name="Edwards D."/>
            <person name="Foley R."/>
            <person name="Gao L.L."/>
            <person name="Harrison M.J."/>
            <person name="Huang W."/>
            <person name="Hurgobin B."/>
            <person name="Li S."/>
            <person name="Liu C.W."/>
            <person name="McGrath A."/>
            <person name="Morahan G."/>
            <person name="Murray J."/>
            <person name="Weller J."/>
            <person name="Jian J."/>
            <person name="Singh K.B."/>
        </authorList>
    </citation>
    <scope>NUCLEOTIDE SEQUENCE [LARGE SCALE GENOMIC DNA]</scope>
    <source>
        <strain evidence="3">cv. Tanjil</strain>
        <tissue evidence="2">Whole plant</tissue>
    </source>
</reference>
<evidence type="ECO:0000256" key="1">
    <source>
        <dbReference type="SAM" id="MobiDB-lite"/>
    </source>
</evidence>
<gene>
    <name evidence="2" type="ORF">TanjilG_28018</name>
</gene>
<protein>
    <submittedName>
        <fullName evidence="2">Uncharacterized protein</fullName>
    </submittedName>
</protein>
<dbReference type="Proteomes" id="UP000188354">
    <property type="component" value="Chromosome LG06"/>
</dbReference>
<dbReference type="EMBL" id="CM007366">
    <property type="protein sequence ID" value="OIW10267.1"/>
    <property type="molecule type" value="Genomic_DNA"/>
</dbReference>
<name>A0A4P1RGF5_LUPAN</name>
<evidence type="ECO:0000313" key="2">
    <source>
        <dbReference type="EMBL" id="OIW10267.1"/>
    </source>
</evidence>
<accession>A0A4P1RGF5</accession>
<dbReference type="AlphaFoldDB" id="A0A4P1RGF5"/>
<organism evidence="2 3">
    <name type="scientific">Lupinus angustifolius</name>
    <name type="common">Narrow-leaved blue lupine</name>
    <dbReference type="NCBI Taxonomy" id="3871"/>
    <lineage>
        <taxon>Eukaryota</taxon>
        <taxon>Viridiplantae</taxon>
        <taxon>Streptophyta</taxon>
        <taxon>Embryophyta</taxon>
        <taxon>Tracheophyta</taxon>
        <taxon>Spermatophyta</taxon>
        <taxon>Magnoliopsida</taxon>
        <taxon>eudicotyledons</taxon>
        <taxon>Gunneridae</taxon>
        <taxon>Pentapetalae</taxon>
        <taxon>rosids</taxon>
        <taxon>fabids</taxon>
        <taxon>Fabales</taxon>
        <taxon>Fabaceae</taxon>
        <taxon>Papilionoideae</taxon>
        <taxon>50 kb inversion clade</taxon>
        <taxon>genistoids sensu lato</taxon>
        <taxon>core genistoids</taxon>
        <taxon>Genisteae</taxon>
        <taxon>Lupinus</taxon>
    </lineage>
</organism>